<keyword evidence="3 6" id="KW-0812">Transmembrane</keyword>
<comment type="similarity">
    <text evidence="2">Belongs to the purine-cytosine permease (2.A.39) family.</text>
</comment>
<keyword evidence="8" id="KW-1185">Reference proteome</keyword>
<reference evidence="7 8" key="1">
    <citation type="submission" date="2022-11" db="EMBL/GenBank/DDBJ databases">
        <title>Desulfobotulus tamanensis H1 sp. nov. - anaerobic, alkaliphilic, sulphate reducing bacterium isolated from terrestrial mud volcano.</title>
        <authorList>
            <person name="Frolova A."/>
            <person name="Merkel A.Y."/>
            <person name="Slobodkin A.I."/>
        </authorList>
    </citation>
    <scope>NUCLEOTIDE SEQUENCE [LARGE SCALE GENOMIC DNA]</scope>
    <source>
        <strain evidence="7 8">H1</strain>
    </source>
</reference>
<dbReference type="Gene3D" id="1.10.4160.10">
    <property type="entry name" value="Hydantoin permease"/>
    <property type="match status" value="1"/>
</dbReference>
<evidence type="ECO:0000256" key="1">
    <source>
        <dbReference type="ARBA" id="ARBA00004141"/>
    </source>
</evidence>
<feature type="transmembrane region" description="Helical" evidence="6">
    <location>
        <begin position="328"/>
        <end position="350"/>
    </location>
</feature>
<evidence type="ECO:0000313" key="7">
    <source>
        <dbReference type="EMBL" id="MCW7753695.1"/>
    </source>
</evidence>
<dbReference type="RefSeq" id="WP_265424564.1">
    <property type="nucleotide sequence ID" value="NZ_JAPFPW010000006.1"/>
</dbReference>
<feature type="transmembrane region" description="Helical" evidence="6">
    <location>
        <begin position="227"/>
        <end position="254"/>
    </location>
</feature>
<feature type="transmembrane region" description="Helical" evidence="6">
    <location>
        <begin position="24"/>
        <end position="44"/>
    </location>
</feature>
<name>A0ABT3N8B5_9BACT</name>
<proteinExistence type="inferred from homology"/>
<dbReference type="Pfam" id="PF02133">
    <property type="entry name" value="Transp_cyt_pur"/>
    <property type="match status" value="1"/>
</dbReference>
<dbReference type="PANTHER" id="PTHR30569">
    <property type="entry name" value="CYTOSINE TRANSPORTER CODB"/>
    <property type="match status" value="1"/>
</dbReference>
<evidence type="ECO:0000256" key="4">
    <source>
        <dbReference type="ARBA" id="ARBA00022989"/>
    </source>
</evidence>
<feature type="transmembrane region" description="Helical" evidence="6">
    <location>
        <begin position="362"/>
        <end position="384"/>
    </location>
</feature>
<feature type="transmembrane region" description="Helical" evidence="6">
    <location>
        <begin position="99"/>
        <end position="124"/>
    </location>
</feature>
<evidence type="ECO:0000313" key="8">
    <source>
        <dbReference type="Proteomes" id="UP001209681"/>
    </source>
</evidence>
<gene>
    <name evidence="7" type="primary">codB</name>
    <name evidence="7" type="ORF">OOT00_06815</name>
</gene>
<organism evidence="7 8">
    <name type="scientific">Desulfobotulus pelophilus</name>
    <dbReference type="NCBI Taxonomy" id="2823377"/>
    <lineage>
        <taxon>Bacteria</taxon>
        <taxon>Pseudomonadati</taxon>
        <taxon>Thermodesulfobacteriota</taxon>
        <taxon>Desulfobacteria</taxon>
        <taxon>Desulfobacterales</taxon>
        <taxon>Desulfobacteraceae</taxon>
        <taxon>Desulfobotulus</taxon>
    </lineage>
</organism>
<protein>
    <submittedName>
        <fullName evidence="7">Cytosine permease</fullName>
    </submittedName>
</protein>
<keyword evidence="5 6" id="KW-0472">Membrane</keyword>
<feature type="transmembrane region" description="Helical" evidence="6">
    <location>
        <begin position="56"/>
        <end position="78"/>
    </location>
</feature>
<dbReference type="InterPro" id="IPR001248">
    <property type="entry name" value="Pur-cyt_permease"/>
</dbReference>
<evidence type="ECO:0000256" key="3">
    <source>
        <dbReference type="ARBA" id="ARBA00022692"/>
    </source>
</evidence>
<keyword evidence="4 6" id="KW-1133">Transmembrane helix</keyword>
<feature type="transmembrane region" description="Helical" evidence="6">
    <location>
        <begin position="197"/>
        <end position="215"/>
    </location>
</feature>
<evidence type="ECO:0000256" key="2">
    <source>
        <dbReference type="ARBA" id="ARBA00008974"/>
    </source>
</evidence>
<evidence type="ECO:0000256" key="5">
    <source>
        <dbReference type="ARBA" id="ARBA00023136"/>
    </source>
</evidence>
<dbReference type="NCBIfam" id="NF008241">
    <property type="entry name" value="PRK11017.1"/>
    <property type="match status" value="1"/>
</dbReference>
<feature type="transmembrane region" description="Helical" evidence="6">
    <location>
        <begin position="390"/>
        <end position="410"/>
    </location>
</feature>
<accession>A0ABT3N8B5</accession>
<feature type="transmembrane region" description="Helical" evidence="6">
    <location>
        <begin position="305"/>
        <end position="322"/>
    </location>
</feature>
<dbReference type="EMBL" id="JAPFPW010000006">
    <property type="protein sequence ID" value="MCW7753695.1"/>
    <property type="molecule type" value="Genomic_DNA"/>
</dbReference>
<sequence length="419" mass="44961">MENPMQKDNDFALAHVADSHRKGFWSMLVVMMGFTFFSASMWAGGKLGTGLGAWEFFLAVMTGNLLLGAYTALLAAIAARTGLSTHLLARYSFGEKGSFLPSFLLAVTQVGWFGVGVAMFALPVQKVTGWNLHLIILVSGMIMTFTAWFGMRALTVLSFVAVPAIAVLGFFSVGKAFTDFGGMEGWLGLVPAEPMTLFAAIGICVASFISGGTLTPDFTRFARSTKIAVITTLIAFFLGNSLMFLFGAVGAAFYQQADIADVLMQQGMIVWAMVILGLNIWTTNDNALYASGLGLSNITRWPKKILVLINGAVGTLMALYLYNNFVGWLSFLNTMLPAIGGVLIADYYMVRKASYERLEKSSFVTIRPVAVLAWTAGVLAARYIPGIAPLNSVVCAMAVYVAGTSMIAAFSPSTQPKSL</sequence>
<dbReference type="InterPro" id="IPR030191">
    <property type="entry name" value="CodB"/>
</dbReference>
<feature type="transmembrane region" description="Helical" evidence="6">
    <location>
        <begin position="266"/>
        <end position="284"/>
    </location>
</feature>
<dbReference type="CDD" id="cd11484">
    <property type="entry name" value="SLC-NCS1sbd_CobB-like"/>
    <property type="match status" value="1"/>
</dbReference>
<comment type="subcellular location">
    <subcellularLocation>
        <location evidence="1">Membrane</location>
        <topology evidence="1">Multi-pass membrane protein</topology>
    </subcellularLocation>
</comment>
<evidence type="ECO:0000256" key="6">
    <source>
        <dbReference type="SAM" id="Phobius"/>
    </source>
</evidence>
<dbReference type="PANTHER" id="PTHR30569:SF0">
    <property type="entry name" value="CYTOSINE PERMEASE"/>
    <property type="match status" value="1"/>
</dbReference>
<feature type="transmembrane region" description="Helical" evidence="6">
    <location>
        <begin position="130"/>
        <end position="149"/>
    </location>
</feature>
<feature type="transmembrane region" description="Helical" evidence="6">
    <location>
        <begin position="156"/>
        <end position="177"/>
    </location>
</feature>
<comment type="caution">
    <text evidence="7">The sequence shown here is derived from an EMBL/GenBank/DDBJ whole genome shotgun (WGS) entry which is preliminary data.</text>
</comment>
<dbReference type="Proteomes" id="UP001209681">
    <property type="component" value="Unassembled WGS sequence"/>
</dbReference>